<sequence length="547" mass="61971">MQRFISFAYQMLQAAGRETSRLEFVHAIFKMVQQAADVDETSLFFYYDLKLYQFLAEYRGQPALRLCKVNPLAKLDHLWDYHRLTDVWMPAFFQVYVDSRGFSDWKVENWRGCHVMEQKVPSGDADEVTGVMMVPFLYQHDKMGIVLLKQMGGRPFDSEMKPLFEGLSQALSEAFNHQHVHHACQERVKELSCLYEISHLAGLTNGSKEDVLARIVTMLPAAMQFPEIATARICLDNQCFTNPGFQESDIRLAAAITSEKQNWGSLEVFYLPGHMDFYDDIFLKEEEKLIQTVSSQIALLMERKEAEELSRRLQNQLLHADRLATIGQLSAGVAHEINEPLGSILGFSQLIKESNTDETTLKDIDKVIKATLHAREIIRKLMLFSRQMPPRKSRINVNQIIEEGLYFLESRFVKNAIQLERHYGKDIPEIIADPGQIHQVLVNLAVNSMHAMPDGGVFTIETNAVNEEVHLTIRDTGVGMPEEVRQKIFLPFFTTKDVQEGTGLGLSVVHGIVAAHHGRIEVISRPGEGTSFVIILPVNEAGKGAVQ</sequence>
<dbReference type="CDD" id="cd00082">
    <property type="entry name" value="HisKA"/>
    <property type="match status" value="1"/>
</dbReference>
<keyword evidence="12" id="KW-1185">Reference proteome</keyword>
<dbReference type="PANTHER" id="PTHR43065:SF46">
    <property type="entry name" value="C4-DICARBOXYLATE TRANSPORT SENSOR PROTEIN DCTB"/>
    <property type="match status" value="1"/>
</dbReference>
<accession>A0ABU9VRC5</accession>
<reference evidence="11 12" key="1">
    <citation type="submission" date="2024-04" db="EMBL/GenBank/DDBJ databases">
        <title>Genome sequencing and metabolic network reconstruction of aminoacids and betaine degradation by Anoxynatronum sibiricum.</title>
        <authorList>
            <person name="Detkova E.N."/>
            <person name="Boltjanskaja Y.V."/>
            <person name="Mardanov A.V."/>
            <person name="Kevbrin V."/>
        </authorList>
    </citation>
    <scope>NUCLEOTIDE SEQUENCE [LARGE SCALE GENOMIC DNA]</scope>
    <source>
        <strain evidence="11 12">Z-7981</strain>
    </source>
</reference>
<evidence type="ECO:0000256" key="3">
    <source>
        <dbReference type="ARBA" id="ARBA00022553"/>
    </source>
</evidence>
<feature type="domain" description="Histidine kinase" evidence="10">
    <location>
        <begin position="332"/>
        <end position="540"/>
    </location>
</feature>
<dbReference type="InterPro" id="IPR003661">
    <property type="entry name" value="HisK_dim/P_dom"/>
</dbReference>
<name>A0ABU9VRC5_9CLOT</name>
<evidence type="ECO:0000256" key="4">
    <source>
        <dbReference type="ARBA" id="ARBA00022679"/>
    </source>
</evidence>
<dbReference type="Pfam" id="PF00512">
    <property type="entry name" value="HisKA"/>
    <property type="match status" value="1"/>
</dbReference>
<dbReference type="InterPro" id="IPR036097">
    <property type="entry name" value="HisK_dim/P_sf"/>
</dbReference>
<dbReference type="InterPro" id="IPR003594">
    <property type="entry name" value="HATPase_dom"/>
</dbReference>
<dbReference type="EMBL" id="JBCITM010000003">
    <property type="protein sequence ID" value="MEN1759614.1"/>
    <property type="molecule type" value="Genomic_DNA"/>
</dbReference>
<feature type="coiled-coil region" evidence="9">
    <location>
        <begin position="283"/>
        <end position="323"/>
    </location>
</feature>
<dbReference type="PROSITE" id="PS50109">
    <property type="entry name" value="HIS_KIN"/>
    <property type="match status" value="1"/>
</dbReference>
<evidence type="ECO:0000256" key="9">
    <source>
        <dbReference type="SAM" id="Coils"/>
    </source>
</evidence>
<dbReference type="Pfam" id="PF02518">
    <property type="entry name" value="HATPase_c"/>
    <property type="match status" value="1"/>
</dbReference>
<comment type="catalytic activity">
    <reaction evidence="1">
        <text>ATP + protein L-histidine = ADP + protein N-phospho-L-histidine.</text>
        <dbReference type="EC" id="2.7.13.3"/>
    </reaction>
</comment>
<dbReference type="Proteomes" id="UP001407405">
    <property type="component" value="Unassembled WGS sequence"/>
</dbReference>
<keyword evidence="5" id="KW-0547">Nucleotide-binding</keyword>
<evidence type="ECO:0000256" key="8">
    <source>
        <dbReference type="ARBA" id="ARBA00023012"/>
    </source>
</evidence>
<gene>
    <name evidence="11" type="ORF">AAIG11_03930</name>
</gene>
<protein>
    <recommendedName>
        <fullName evidence="2">histidine kinase</fullName>
        <ecNumber evidence="2">2.7.13.3</ecNumber>
    </recommendedName>
</protein>
<dbReference type="PRINTS" id="PR00344">
    <property type="entry name" value="BCTRLSENSOR"/>
</dbReference>
<dbReference type="InterPro" id="IPR005467">
    <property type="entry name" value="His_kinase_dom"/>
</dbReference>
<evidence type="ECO:0000259" key="10">
    <source>
        <dbReference type="PROSITE" id="PS50109"/>
    </source>
</evidence>
<dbReference type="Gene3D" id="3.30.565.10">
    <property type="entry name" value="Histidine kinase-like ATPase, C-terminal domain"/>
    <property type="match status" value="1"/>
</dbReference>
<comment type="caution">
    <text evidence="11">The sequence shown here is derived from an EMBL/GenBank/DDBJ whole genome shotgun (WGS) entry which is preliminary data.</text>
</comment>
<dbReference type="RefSeq" id="WP_343184975.1">
    <property type="nucleotide sequence ID" value="NZ_JBCITM010000003.1"/>
</dbReference>
<dbReference type="InterPro" id="IPR036890">
    <property type="entry name" value="HATPase_C_sf"/>
</dbReference>
<dbReference type="SMART" id="SM00388">
    <property type="entry name" value="HisKA"/>
    <property type="match status" value="1"/>
</dbReference>
<dbReference type="Gene3D" id="1.10.287.130">
    <property type="match status" value="1"/>
</dbReference>
<evidence type="ECO:0000256" key="7">
    <source>
        <dbReference type="ARBA" id="ARBA00022840"/>
    </source>
</evidence>
<keyword evidence="6" id="KW-0418">Kinase</keyword>
<dbReference type="SMART" id="SM00387">
    <property type="entry name" value="HATPase_c"/>
    <property type="match status" value="1"/>
</dbReference>
<dbReference type="SUPFAM" id="SSF55874">
    <property type="entry name" value="ATPase domain of HSP90 chaperone/DNA topoisomerase II/histidine kinase"/>
    <property type="match status" value="1"/>
</dbReference>
<keyword evidence="9" id="KW-0175">Coiled coil</keyword>
<evidence type="ECO:0000256" key="2">
    <source>
        <dbReference type="ARBA" id="ARBA00012438"/>
    </source>
</evidence>
<keyword evidence="3" id="KW-0597">Phosphoprotein</keyword>
<proteinExistence type="predicted"/>
<dbReference type="InterPro" id="IPR004358">
    <property type="entry name" value="Sig_transdc_His_kin-like_C"/>
</dbReference>
<evidence type="ECO:0000313" key="12">
    <source>
        <dbReference type="Proteomes" id="UP001407405"/>
    </source>
</evidence>
<evidence type="ECO:0000256" key="5">
    <source>
        <dbReference type="ARBA" id="ARBA00022741"/>
    </source>
</evidence>
<keyword evidence="8" id="KW-0902">Two-component regulatory system</keyword>
<dbReference type="GO" id="GO:0005524">
    <property type="term" value="F:ATP binding"/>
    <property type="evidence" value="ECO:0007669"/>
    <property type="project" value="UniProtKB-KW"/>
</dbReference>
<dbReference type="SUPFAM" id="SSF47384">
    <property type="entry name" value="Homodimeric domain of signal transducing histidine kinase"/>
    <property type="match status" value="1"/>
</dbReference>
<keyword evidence="4" id="KW-0808">Transferase</keyword>
<evidence type="ECO:0000313" key="11">
    <source>
        <dbReference type="EMBL" id="MEN1759614.1"/>
    </source>
</evidence>
<keyword evidence="7 11" id="KW-0067">ATP-binding</keyword>
<dbReference type="EC" id="2.7.13.3" evidence="2"/>
<organism evidence="11 12">
    <name type="scientific">Anoxynatronum sibiricum</name>
    <dbReference type="NCBI Taxonomy" id="210623"/>
    <lineage>
        <taxon>Bacteria</taxon>
        <taxon>Bacillati</taxon>
        <taxon>Bacillota</taxon>
        <taxon>Clostridia</taxon>
        <taxon>Eubacteriales</taxon>
        <taxon>Clostridiaceae</taxon>
        <taxon>Anoxynatronum</taxon>
    </lineage>
</organism>
<evidence type="ECO:0000256" key="6">
    <source>
        <dbReference type="ARBA" id="ARBA00022777"/>
    </source>
</evidence>
<evidence type="ECO:0000256" key="1">
    <source>
        <dbReference type="ARBA" id="ARBA00000085"/>
    </source>
</evidence>
<dbReference type="PANTHER" id="PTHR43065">
    <property type="entry name" value="SENSOR HISTIDINE KINASE"/>
    <property type="match status" value="1"/>
</dbReference>